<protein>
    <submittedName>
        <fullName evidence="2">Uncharacterized protein</fullName>
    </submittedName>
</protein>
<comment type="similarity">
    <text evidence="1">Belongs to the ribonucleoside diphosphate reductase small chain family.</text>
</comment>
<dbReference type="GO" id="GO:0009263">
    <property type="term" value="P:deoxyribonucleotide biosynthetic process"/>
    <property type="evidence" value="ECO:0007669"/>
    <property type="project" value="InterPro"/>
</dbReference>
<dbReference type="PANTHER" id="PTHR23409">
    <property type="entry name" value="RIBONUCLEOSIDE-DIPHOSPHATE REDUCTASE SMALL CHAIN"/>
    <property type="match status" value="1"/>
</dbReference>
<dbReference type="InterPro" id="IPR009078">
    <property type="entry name" value="Ferritin-like_SF"/>
</dbReference>
<evidence type="ECO:0000256" key="1">
    <source>
        <dbReference type="ARBA" id="ARBA00009303"/>
    </source>
</evidence>
<dbReference type="InterPro" id="IPR000358">
    <property type="entry name" value="RNR_small_fam"/>
</dbReference>
<evidence type="ECO:0000313" key="2">
    <source>
        <dbReference type="EMBL" id="SVC95000.1"/>
    </source>
</evidence>
<feature type="non-terminal residue" evidence="2">
    <location>
        <position position="1"/>
    </location>
</feature>
<accession>A0A382RCB3</accession>
<proteinExistence type="inferred from homology"/>
<dbReference type="SUPFAM" id="SSF47240">
    <property type="entry name" value="Ferritin-like"/>
    <property type="match status" value="1"/>
</dbReference>
<dbReference type="InterPro" id="IPR033909">
    <property type="entry name" value="RNR_small"/>
</dbReference>
<sequence>RGPVLAFLPYCSLPELESCIVTWDFFETIHSRSYTYIMKNVYSNPTEVLDSILDNKAIVARAKSVTQHYDNFIDFAETNTITKETEFEFKKKFYLALLSVNILEGIRFYVSFACTFAFGELKLMEGSAKILSLIARDESQHLAITQTILNNYRKHKDDKVMSSVMKECEKDAYKMYEDAVVEEKDWVKYLFQNGSMVGLSENLLNLYVEYMTNKRMRAIGLDPIYEVGLYSNPLPWTQHWLSSKGLQNAPQETEIESYIVGAIKQDVNDSTFDDFKL</sequence>
<dbReference type="PANTHER" id="PTHR23409:SF18">
    <property type="entry name" value="RIBONUCLEOSIDE-DIPHOSPHATE REDUCTASE SUBUNIT M2"/>
    <property type="match status" value="1"/>
</dbReference>
<organism evidence="2">
    <name type="scientific">marine metagenome</name>
    <dbReference type="NCBI Taxonomy" id="408172"/>
    <lineage>
        <taxon>unclassified sequences</taxon>
        <taxon>metagenomes</taxon>
        <taxon>ecological metagenomes</taxon>
    </lineage>
</organism>
<dbReference type="AlphaFoldDB" id="A0A382RCB3"/>
<dbReference type="Gene3D" id="1.10.620.20">
    <property type="entry name" value="Ribonucleotide Reductase, subunit A"/>
    <property type="match status" value="1"/>
</dbReference>
<gene>
    <name evidence="2" type="ORF">METZ01_LOCUS347854</name>
</gene>
<reference evidence="2" key="1">
    <citation type="submission" date="2018-05" db="EMBL/GenBank/DDBJ databases">
        <authorList>
            <person name="Lanie J.A."/>
            <person name="Ng W.-L."/>
            <person name="Kazmierczak K.M."/>
            <person name="Andrzejewski T.M."/>
            <person name="Davidsen T.M."/>
            <person name="Wayne K.J."/>
            <person name="Tettelin H."/>
            <person name="Glass J.I."/>
            <person name="Rusch D."/>
            <person name="Podicherti R."/>
            <person name="Tsui H.-C.T."/>
            <person name="Winkler M.E."/>
        </authorList>
    </citation>
    <scope>NUCLEOTIDE SEQUENCE</scope>
</reference>
<dbReference type="GO" id="GO:0016491">
    <property type="term" value="F:oxidoreductase activity"/>
    <property type="evidence" value="ECO:0007669"/>
    <property type="project" value="InterPro"/>
</dbReference>
<dbReference type="CDD" id="cd01049">
    <property type="entry name" value="RNRR2"/>
    <property type="match status" value="1"/>
</dbReference>
<dbReference type="EMBL" id="UINC01120484">
    <property type="protein sequence ID" value="SVC95000.1"/>
    <property type="molecule type" value="Genomic_DNA"/>
</dbReference>
<dbReference type="InterPro" id="IPR012348">
    <property type="entry name" value="RNR-like"/>
</dbReference>
<name>A0A382RCB3_9ZZZZ</name>
<dbReference type="Pfam" id="PF00268">
    <property type="entry name" value="Ribonuc_red_sm"/>
    <property type="match status" value="1"/>
</dbReference>